<dbReference type="InterPro" id="IPR002013">
    <property type="entry name" value="SAC_dom"/>
</dbReference>
<dbReference type="Pfam" id="PF24790">
    <property type="entry name" value="SAC9_GBDL_1st"/>
    <property type="match status" value="1"/>
</dbReference>
<dbReference type="GO" id="GO:0046488">
    <property type="term" value="P:phosphatidylinositol metabolic process"/>
    <property type="evidence" value="ECO:0000318"/>
    <property type="project" value="GO_Central"/>
</dbReference>
<dbReference type="InterPro" id="IPR057553">
    <property type="entry name" value="SAC9_GBDL_2nd"/>
</dbReference>
<reference evidence="5" key="1">
    <citation type="journal article" date="2013" name="Science">
        <title>The Amborella genome and the evolution of flowering plants.</title>
        <authorList>
            <consortium name="Amborella Genome Project"/>
        </authorList>
    </citation>
    <scope>NUCLEOTIDE SEQUENCE [LARGE SCALE GENOMIC DNA]</scope>
</reference>
<feature type="domain" description="SAC" evidence="3">
    <location>
        <begin position="147"/>
        <end position="485"/>
    </location>
</feature>
<dbReference type="InterPro" id="IPR036020">
    <property type="entry name" value="WW_dom_sf"/>
</dbReference>
<dbReference type="Proteomes" id="UP000017836">
    <property type="component" value="Unassembled WGS sequence"/>
</dbReference>
<dbReference type="PROSITE" id="PS50275">
    <property type="entry name" value="SAC"/>
    <property type="match status" value="1"/>
</dbReference>
<keyword evidence="5" id="KW-1185">Reference proteome</keyword>
<dbReference type="InterPro" id="IPR057555">
    <property type="entry name" value="SAC9_GBDL_1st"/>
</dbReference>
<dbReference type="Gramene" id="ERN02045">
    <property type="protein sequence ID" value="ERN02045"/>
    <property type="gene ID" value="AMTR_s00045p00126290"/>
</dbReference>
<dbReference type="InterPro" id="IPR057554">
    <property type="entry name" value="SAC9_C"/>
</dbReference>
<dbReference type="SUPFAM" id="SSF51045">
    <property type="entry name" value="WW domain"/>
    <property type="match status" value="1"/>
</dbReference>
<dbReference type="OrthoDB" id="405996at2759"/>
<dbReference type="STRING" id="13333.W1P502"/>
<dbReference type="Pfam" id="PF00397">
    <property type="entry name" value="WW"/>
    <property type="match status" value="1"/>
</dbReference>
<name>W1P502_AMBTC</name>
<dbReference type="PROSITE" id="PS01159">
    <property type="entry name" value="WW_DOMAIN_1"/>
    <property type="match status" value="1"/>
</dbReference>
<accession>W1P502</accession>
<sequence length="1660" mass="183750">MSDGYGGCSRETSVVVVVLETSEVYIIVSLSTRIDTQVIYVDPTTGALCYIGKLGYDLFISEDEALKYVTDGSRWLCKSTTYAKAILGYLALGSFGLLLVATKLNAGIPNLPGGGCVYTVTESQWIKIQLQNPQPQGKGELKNIQDLAEIDIDGKHYFCETRDITRPFPSSMPVLYPDEEFVWNKWLSLPFNDIGLPYHCVVLLQGFAESRGIGGTAQQEVTVALTARRSRLHPGTRYLARGLNACYSTGNEVECEQLVWLQSRTGQVPFSTYIWRRGTIPIWWGAELKLTAAEAEIYVSARDPYKGSVQYYKRLSSRYGSNKLDGTIKGNQKRNILVPIVCVNLLRNGEGKSESLLVEHFEESINSIRASGKIPYSRIHLINYDWHASVKYKGEQQTIEGLWKLLKAPTMAVGISEGEYMPSAMKTDFKGALIQCKDIDGVFCLRTFQNGVIRFNCADSLDRTNAASYFGALQVLVEQCRRFGLSLDIGGGFGLPPGNRYPEQGKYGEYVGPLPPGWEKRSDAVTGKTFYIDHNTHTTSWEHPCPDKPWKRFDMSFEEFKNSTFATAISVLADLFLTAGDIHATLYTGSKAMHSSILQIFSEDSGRFKQFSVAKNMGITIKRRYQNVLIDSSRQKQLEMFLGTRLFKHLPSIWTHPLKVTSRPSTCLLKPTVNMFPSMNGGADLLSFKRKDRIWVCSPAADIVELFVYLGEPCHVCQLLLTVSHGAEDSSFPVMVDVRTGTNLDELKLVLEGATIPKCANGTNLVLPLTGAIKPEDMAVTGAGTRLQAQEKSTIPLLYGFEELEGEINFLTRVVALTFYPAVAGRIPITLGEIEILGASLPWRDIFTDDESWVKFTELGQKHSNHTNSNHTNPFLSDSNFDICDGSSNHNVAIASQSSGSLSHGLDLLTGDFMCPEPISQPEMQFKYDHFDPNSGRHNDFFGDPLLDCFGPQASPDLATPQHEKPEDVSGTQQYLNCYRLLSGTDKCRKLDYEEAMKLEIERFHVNLSAAERDRALLSIGTDPATIDPNASLDDSYMNQICKYANNLAVLGRVAFEDRIISAIGLDAKEDCDIDFWNIYRIGESCSEAKCEVHIKSKQTQVSCANIHANDPSLLLVCSNCRRKVCSFCSAGRGSILLMTDNAKEGSSFNGQSSPDGSSHHGQSDGISTNRAAPVDAVTCKKCCPQIVLDSLLLDYVRVLSSLRRRARADNAAYVALSQVTDISSYHHGAEVKGKYGNQQGGDRKALEMIFNGEESLAEFPYASLLYSVETAVGSAPPLSLLAPLDMASEKSYWRAPPSTSNIEVSIILGDLSDVSGVVLLVSPCGYSASDIPMVQIWVSNKVNKEERSCMGKWDMRSLIDSSSEFSGPEDSKSEKDVPRHLRFPFRNPVRCRIIWIIFGLRNPGSSSMNSLERGYSLLSLEEGPSHPVNRRYSFGVGDNSASCIHAKRLLVLGKSIRKDLGPGAPIPSSDKINLKAWLERPPQLGRFKVPIEAERLYEGDCVLEQYLSPAAPGLAGFRLDALSVIKPRVTHSPTSMEKSIWDQSLTCLEDRHIMPAVLFIQVSALQEPNNFVSVGEYRLPEVKPGTPLYFDFSRPIQARRMSFKLLGDIDSFADDPSDQDDSDIRTFPLASGLSLSNKIKLYYYAEPSELGKWASLSAV</sequence>
<organism evidence="4 5">
    <name type="scientific">Amborella trichopoda</name>
    <dbReference type="NCBI Taxonomy" id="13333"/>
    <lineage>
        <taxon>Eukaryota</taxon>
        <taxon>Viridiplantae</taxon>
        <taxon>Streptophyta</taxon>
        <taxon>Embryophyta</taxon>
        <taxon>Tracheophyta</taxon>
        <taxon>Spermatophyta</taxon>
        <taxon>Magnoliopsida</taxon>
        <taxon>Amborellales</taxon>
        <taxon>Amborellaceae</taxon>
        <taxon>Amborella</taxon>
    </lineage>
</organism>
<dbReference type="EMBL" id="KI394661">
    <property type="protein sequence ID" value="ERN02045.1"/>
    <property type="molecule type" value="Genomic_DNA"/>
</dbReference>
<dbReference type="Pfam" id="PF24789">
    <property type="entry name" value="SAC9_GBDL_2nd"/>
    <property type="match status" value="1"/>
</dbReference>
<gene>
    <name evidence="4" type="ORF">AMTR_s00045p00126290</name>
</gene>
<proteinExistence type="predicted"/>
<dbReference type="PANTHER" id="PTHR46817">
    <property type="entry name" value="PHOSPHOINOSITIDE PHOSPHATASE SAC9-RELATED"/>
    <property type="match status" value="1"/>
</dbReference>
<dbReference type="Gene3D" id="2.20.70.10">
    <property type="match status" value="1"/>
</dbReference>
<dbReference type="KEGG" id="atr:18430145"/>
<evidence type="ECO:0000259" key="2">
    <source>
        <dbReference type="PROSITE" id="PS50020"/>
    </source>
</evidence>
<evidence type="ECO:0000313" key="4">
    <source>
        <dbReference type="EMBL" id="ERN02045.1"/>
    </source>
</evidence>
<dbReference type="OMA" id="VRCRIVW"/>
<evidence type="ECO:0000313" key="5">
    <source>
        <dbReference type="Proteomes" id="UP000017836"/>
    </source>
</evidence>
<dbReference type="InterPro" id="IPR001202">
    <property type="entry name" value="WW_dom"/>
</dbReference>
<dbReference type="Pfam" id="PF24765">
    <property type="entry name" value="SAC9_C"/>
    <property type="match status" value="1"/>
</dbReference>
<dbReference type="HOGENOM" id="CLU_001372_0_0_1"/>
<evidence type="ECO:0000256" key="1">
    <source>
        <dbReference type="SAM" id="MobiDB-lite"/>
    </source>
</evidence>
<evidence type="ECO:0008006" key="6">
    <source>
        <dbReference type="Google" id="ProtNLM"/>
    </source>
</evidence>
<dbReference type="CDD" id="cd00201">
    <property type="entry name" value="WW"/>
    <property type="match status" value="1"/>
</dbReference>
<dbReference type="InterPro" id="IPR057557">
    <property type="entry name" value="SAC9_C8D"/>
</dbReference>
<dbReference type="Pfam" id="PF24791">
    <property type="entry name" value="SAC9_C8D"/>
    <property type="match status" value="1"/>
</dbReference>
<feature type="domain" description="WW" evidence="2">
    <location>
        <begin position="512"/>
        <end position="546"/>
    </location>
</feature>
<feature type="compositionally biased region" description="Polar residues" evidence="1">
    <location>
        <begin position="1147"/>
        <end position="1157"/>
    </location>
</feature>
<protein>
    <recommendedName>
        <fullName evidence="6">Phosphoinositide phosphatase SAC9</fullName>
    </recommendedName>
</protein>
<dbReference type="GO" id="GO:0016791">
    <property type="term" value="F:phosphatase activity"/>
    <property type="evidence" value="ECO:0007669"/>
    <property type="project" value="InterPro"/>
</dbReference>
<dbReference type="Pfam" id="PF02383">
    <property type="entry name" value="Syja_N"/>
    <property type="match status" value="1"/>
</dbReference>
<dbReference type="SMART" id="SM00456">
    <property type="entry name" value="WW"/>
    <property type="match status" value="1"/>
</dbReference>
<evidence type="ECO:0000259" key="3">
    <source>
        <dbReference type="PROSITE" id="PS50275"/>
    </source>
</evidence>
<dbReference type="PANTHER" id="PTHR46817:SF1">
    <property type="entry name" value="SAC DOMAIN-CONTAINING PROTEIN"/>
    <property type="match status" value="1"/>
</dbReference>
<feature type="region of interest" description="Disordered" evidence="1">
    <location>
        <begin position="1147"/>
        <end position="1168"/>
    </location>
</feature>
<dbReference type="eggNOG" id="KOG1888">
    <property type="taxonomic scope" value="Eukaryota"/>
</dbReference>
<dbReference type="PROSITE" id="PS50020">
    <property type="entry name" value="WW_DOMAIN_2"/>
    <property type="match status" value="1"/>
</dbReference>